<keyword evidence="1" id="KW-1133">Transmembrane helix</keyword>
<dbReference type="EMBL" id="CAEZWQ010000072">
    <property type="protein sequence ID" value="CAB4663602.1"/>
    <property type="molecule type" value="Genomic_DNA"/>
</dbReference>
<accession>A0A6J6LPF8</accession>
<reference evidence="2" key="1">
    <citation type="submission" date="2020-05" db="EMBL/GenBank/DDBJ databases">
        <authorList>
            <person name="Chiriac C."/>
            <person name="Salcher M."/>
            <person name="Ghai R."/>
            <person name="Kavagutti S V."/>
        </authorList>
    </citation>
    <scope>NUCLEOTIDE SEQUENCE</scope>
</reference>
<keyword evidence="1" id="KW-0472">Membrane</keyword>
<dbReference type="AlphaFoldDB" id="A0A6J6LPF8"/>
<feature type="transmembrane region" description="Helical" evidence="1">
    <location>
        <begin position="65"/>
        <end position="83"/>
    </location>
</feature>
<keyword evidence="1" id="KW-0812">Transmembrane</keyword>
<evidence type="ECO:0000256" key="1">
    <source>
        <dbReference type="SAM" id="Phobius"/>
    </source>
</evidence>
<protein>
    <submittedName>
        <fullName evidence="2">Unannotated protein</fullName>
    </submittedName>
</protein>
<sequence>MTTFRTVKRSIKAAAKGAVNPYNKTLTEMARDICSRFQPNASSSGTIKTDGADLNPAVATRVKKVTIAAIHAGCIFCLVGVAIDSPG</sequence>
<gene>
    <name evidence="2" type="ORF">UFOPK2275_00697</name>
</gene>
<evidence type="ECO:0000313" key="2">
    <source>
        <dbReference type="EMBL" id="CAB4663602.1"/>
    </source>
</evidence>
<name>A0A6J6LPF8_9ZZZZ</name>
<proteinExistence type="predicted"/>
<organism evidence="2">
    <name type="scientific">freshwater metagenome</name>
    <dbReference type="NCBI Taxonomy" id="449393"/>
    <lineage>
        <taxon>unclassified sequences</taxon>
        <taxon>metagenomes</taxon>
        <taxon>ecological metagenomes</taxon>
    </lineage>
</organism>